<dbReference type="STRING" id="1191523.MROS_1535"/>
<keyword evidence="3" id="KW-1185">Reference proteome</keyword>
<sequence length="153" mass="17398">MISHRIEILELFWWEEIIESFGTFFFSLESPLSYCTGAIINGRKYGTIVSVEDNKNQSLLSEFYLNNNYPNPFNPTTTINYSVPQNKNGNSYFHVRLIVYDPLGREVAVLVNESKPPGNYSTVFNAQNLPSGVYYYSLISGSTIITKSMVLVK</sequence>
<protein>
    <recommendedName>
        <fullName evidence="1">Secretion system C-terminal sorting domain-containing protein</fullName>
    </recommendedName>
</protein>
<gene>
    <name evidence="2" type="ordered locus">MROS_1535</name>
</gene>
<proteinExistence type="predicted"/>
<dbReference type="Gene3D" id="2.60.40.4070">
    <property type="match status" value="1"/>
</dbReference>
<reference evidence="2 3" key="1">
    <citation type="journal article" date="2013" name="PLoS ONE">
        <title>Genomic analysis of Melioribacter roseus, facultatively anaerobic organotrophic bacterium representing a novel deep lineage within Bacteriodetes/Chlorobi group.</title>
        <authorList>
            <person name="Kadnikov V.V."/>
            <person name="Mardanov A.V."/>
            <person name="Podosokorskaya O.A."/>
            <person name="Gavrilov S.N."/>
            <person name="Kublanov I.V."/>
            <person name="Beletsky A.V."/>
            <person name="Bonch-Osmolovskaya E.A."/>
            <person name="Ravin N.V."/>
        </authorList>
    </citation>
    <scope>NUCLEOTIDE SEQUENCE [LARGE SCALE GENOMIC DNA]</scope>
    <source>
        <strain evidence="3">JCM 17771 / P3M-2</strain>
    </source>
</reference>
<evidence type="ECO:0000259" key="1">
    <source>
        <dbReference type="Pfam" id="PF18962"/>
    </source>
</evidence>
<dbReference type="HOGENOM" id="CLU_1711077_0_0_10"/>
<dbReference type="Proteomes" id="UP000009011">
    <property type="component" value="Chromosome"/>
</dbReference>
<feature type="domain" description="Secretion system C-terminal sorting" evidence="1">
    <location>
        <begin position="69"/>
        <end position="149"/>
    </location>
</feature>
<organism evidence="2 3">
    <name type="scientific">Melioribacter roseus (strain DSM 23840 / JCM 17771 / VKM B-2668 / P3M-2)</name>
    <dbReference type="NCBI Taxonomy" id="1191523"/>
    <lineage>
        <taxon>Bacteria</taxon>
        <taxon>Pseudomonadati</taxon>
        <taxon>Ignavibacteriota</taxon>
        <taxon>Ignavibacteria</taxon>
        <taxon>Ignavibacteriales</taxon>
        <taxon>Melioribacteraceae</taxon>
        <taxon>Melioribacter</taxon>
    </lineage>
</organism>
<name>I6YW02_MELRP</name>
<dbReference type="EMBL" id="CP003557">
    <property type="protein sequence ID" value="AFN74772.1"/>
    <property type="molecule type" value="Genomic_DNA"/>
</dbReference>
<dbReference type="KEGG" id="mro:MROS_1535"/>
<accession>I6YW02</accession>
<dbReference type="Pfam" id="PF18962">
    <property type="entry name" value="Por_Secre_tail"/>
    <property type="match status" value="1"/>
</dbReference>
<dbReference type="InterPro" id="IPR026444">
    <property type="entry name" value="Secre_tail"/>
</dbReference>
<dbReference type="AlphaFoldDB" id="I6YW02"/>
<evidence type="ECO:0000313" key="2">
    <source>
        <dbReference type="EMBL" id="AFN74772.1"/>
    </source>
</evidence>
<dbReference type="NCBIfam" id="TIGR04183">
    <property type="entry name" value="Por_Secre_tail"/>
    <property type="match status" value="1"/>
</dbReference>
<evidence type="ECO:0000313" key="3">
    <source>
        <dbReference type="Proteomes" id="UP000009011"/>
    </source>
</evidence>
<dbReference type="eggNOG" id="COG1523">
    <property type="taxonomic scope" value="Bacteria"/>
</dbReference>
<dbReference type="RefSeq" id="WP_014856206.1">
    <property type="nucleotide sequence ID" value="NC_018178.1"/>
</dbReference>